<accession>A0A0F9BDS1</accession>
<dbReference type="InterPro" id="IPR006350">
    <property type="entry name" value="Intron_endoG1"/>
</dbReference>
<dbReference type="EMBL" id="LAZR01041431">
    <property type="protein sequence ID" value="KKL12012.1"/>
    <property type="molecule type" value="Genomic_DNA"/>
</dbReference>
<evidence type="ECO:0000256" key="1">
    <source>
        <dbReference type="ARBA" id="ARBA00010045"/>
    </source>
</evidence>
<dbReference type="Gene3D" id="1.10.10.10">
    <property type="entry name" value="Winged helix-like DNA-binding domain superfamily/Winged helix DNA-binding domain"/>
    <property type="match status" value="1"/>
</dbReference>
<comment type="caution">
    <text evidence="3">The sequence shown here is derived from an EMBL/GenBank/DDBJ whole genome shotgun (WGS) entry which is preliminary data.</text>
</comment>
<evidence type="ECO:0000313" key="3">
    <source>
        <dbReference type="EMBL" id="KKL12012.1"/>
    </source>
</evidence>
<reference evidence="3" key="1">
    <citation type="journal article" date="2015" name="Nature">
        <title>Complex archaea that bridge the gap between prokaryotes and eukaryotes.</title>
        <authorList>
            <person name="Spang A."/>
            <person name="Saw J.H."/>
            <person name="Jorgensen S.L."/>
            <person name="Zaremba-Niedzwiedzka K."/>
            <person name="Martijn J."/>
            <person name="Lind A.E."/>
            <person name="van Eijk R."/>
            <person name="Schleper C."/>
            <person name="Guy L."/>
            <person name="Ettema T.J."/>
        </authorList>
    </citation>
    <scope>NUCLEOTIDE SEQUENCE</scope>
</reference>
<dbReference type="InterPro" id="IPR036388">
    <property type="entry name" value="WH-like_DNA-bd_sf"/>
</dbReference>
<dbReference type="SUPFAM" id="SSF82771">
    <property type="entry name" value="GIY-YIG endonuclease"/>
    <property type="match status" value="1"/>
</dbReference>
<dbReference type="Pfam" id="PF07460">
    <property type="entry name" value="NUMOD3"/>
    <property type="match status" value="2"/>
</dbReference>
<comment type="similarity">
    <text evidence="1">To endonucleases of group I introns of fungi and phage.</text>
</comment>
<organism evidence="3">
    <name type="scientific">marine sediment metagenome</name>
    <dbReference type="NCBI Taxonomy" id="412755"/>
    <lineage>
        <taxon>unclassified sequences</taxon>
        <taxon>metagenomes</taxon>
        <taxon>ecological metagenomes</taxon>
    </lineage>
</organism>
<dbReference type="NCBIfam" id="TIGR01453">
    <property type="entry name" value="grpIintron_endo"/>
    <property type="match status" value="1"/>
</dbReference>
<dbReference type="SUPFAM" id="SSF64496">
    <property type="entry name" value="DNA-binding domain of intron-encoded endonucleases"/>
    <property type="match status" value="1"/>
</dbReference>
<dbReference type="PROSITE" id="PS50164">
    <property type="entry name" value="GIY_YIG"/>
    <property type="match status" value="1"/>
</dbReference>
<dbReference type="SMART" id="SM00465">
    <property type="entry name" value="GIYc"/>
    <property type="match status" value="1"/>
</dbReference>
<dbReference type="CDD" id="cd10437">
    <property type="entry name" value="GIY-YIG_HE_I-TevI_like"/>
    <property type="match status" value="1"/>
</dbReference>
<dbReference type="InterPro" id="IPR003611">
    <property type="entry name" value="NUMOD3"/>
</dbReference>
<sequence length="197" mass="23056">MGSGIYKIANTVTGDLYIGSAVNTDRRIYRHKYLLNKQEHHNPILQNVYNKHGLNNLLFEIIERVEDKNDLLSREQFYLDKLNPKYNICKIAGSSLGLKHSEETKKKMSESHKNMSEDTRHKISLSQRGNKNHMFGKKHTKKTIQKMSKSFKIKNPWGELITGKNLEQFCRENNLHSGHMSEVLRGKFRHHKGWTRV</sequence>
<dbReference type="InterPro" id="IPR000305">
    <property type="entry name" value="GIY-YIG_endonuc"/>
</dbReference>
<gene>
    <name evidence="3" type="ORF">LCGC14_2540030</name>
</gene>
<dbReference type="Gene3D" id="3.40.1440.10">
    <property type="entry name" value="GIY-YIG endonuclease"/>
    <property type="match status" value="1"/>
</dbReference>
<dbReference type="GO" id="GO:0004519">
    <property type="term" value="F:endonuclease activity"/>
    <property type="evidence" value="ECO:0007669"/>
    <property type="project" value="InterPro"/>
</dbReference>
<name>A0A0F9BDS1_9ZZZZ</name>
<proteinExistence type="predicted"/>
<dbReference type="Pfam" id="PF01541">
    <property type="entry name" value="GIY-YIG"/>
    <property type="match status" value="1"/>
</dbReference>
<dbReference type="InterPro" id="IPR035901">
    <property type="entry name" value="GIY-YIG_endonuc_sf"/>
</dbReference>
<dbReference type="SMART" id="SM00496">
    <property type="entry name" value="IENR2"/>
    <property type="match status" value="3"/>
</dbReference>
<protein>
    <recommendedName>
        <fullName evidence="2">GIY-YIG domain-containing protein</fullName>
    </recommendedName>
</protein>
<dbReference type="GO" id="GO:0003677">
    <property type="term" value="F:DNA binding"/>
    <property type="evidence" value="ECO:0007669"/>
    <property type="project" value="InterPro"/>
</dbReference>
<evidence type="ECO:0000259" key="2">
    <source>
        <dbReference type="PROSITE" id="PS50164"/>
    </source>
</evidence>
<dbReference type="AlphaFoldDB" id="A0A0F9BDS1"/>
<feature type="domain" description="GIY-YIG" evidence="2">
    <location>
        <begin position="1"/>
        <end position="88"/>
    </location>
</feature>